<dbReference type="InParanoid" id="A0A2K2AJC4"/>
<dbReference type="Proteomes" id="UP000006729">
    <property type="component" value="Chromosome 5"/>
</dbReference>
<proteinExistence type="predicted"/>
<protein>
    <submittedName>
        <fullName evidence="1">Uncharacterized protein</fullName>
    </submittedName>
</protein>
<sequence>MRNPLFELKFPRELTIQMIIFAFCFPVYNFEKIPQVSSFHLGDFESQTRSANKSTGCMIGIVSNSCCIA</sequence>
<dbReference type="AlphaFoldDB" id="A0A2K2AJC4"/>
<keyword evidence="2" id="KW-1185">Reference proteome</keyword>
<evidence type="ECO:0000313" key="2">
    <source>
        <dbReference type="Proteomes" id="UP000006729"/>
    </source>
</evidence>
<reference evidence="1 2" key="1">
    <citation type="journal article" date="2006" name="Science">
        <title>The genome of black cottonwood, Populus trichocarpa (Torr. &amp; Gray).</title>
        <authorList>
            <person name="Tuskan G.A."/>
            <person name="Difazio S."/>
            <person name="Jansson S."/>
            <person name="Bohlmann J."/>
            <person name="Grigoriev I."/>
            <person name="Hellsten U."/>
            <person name="Putnam N."/>
            <person name="Ralph S."/>
            <person name="Rombauts S."/>
            <person name="Salamov A."/>
            <person name="Schein J."/>
            <person name="Sterck L."/>
            <person name="Aerts A."/>
            <person name="Bhalerao R.R."/>
            <person name="Bhalerao R.P."/>
            <person name="Blaudez D."/>
            <person name="Boerjan W."/>
            <person name="Brun A."/>
            <person name="Brunner A."/>
            <person name="Busov V."/>
            <person name="Campbell M."/>
            <person name="Carlson J."/>
            <person name="Chalot M."/>
            <person name="Chapman J."/>
            <person name="Chen G.L."/>
            <person name="Cooper D."/>
            <person name="Coutinho P.M."/>
            <person name="Couturier J."/>
            <person name="Covert S."/>
            <person name="Cronk Q."/>
            <person name="Cunningham R."/>
            <person name="Davis J."/>
            <person name="Degroeve S."/>
            <person name="Dejardin A."/>
            <person name="Depamphilis C."/>
            <person name="Detter J."/>
            <person name="Dirks B."/>
            <person name="Dubchak I."/>
            <person name="Duplessis S."/>
            <person name="Ehlting J."/>
            <person name="Ellis B."/>
            <person name="Gendler K."/>
            <person name="Goodstein D."/>
            <person name="Gribskov M."/>
            <person name="Grimwood J."/>
            <person name="Groover A."/>
            <person name="Gunter L."/>
            <person name="Hamberger B."/>
            <person name="Heinze B."/>
            <person name="Helariutta Y."/>
            <person name="Henrissat B."/>
            <person name="Holligan D."/>
            <person name="Holt R."/>
            <person name="Huang W."/>
            <person name="Islam-Faridi N."/>
            <person name="Jones S."/>
            <person name="Jones-Rhoades M."/>
            <person name="Jorgensen R."/>
            <person name="Joshi C."/>
            <person name="Kangasjarvi J."/>
            <person name="Karlsson J."/>
            <person name="Kelleher C."/>
            <person name="Kirkpatrick R."/>
            <person name="Kirst M."/>
            <person name="Kohler A."/>
            <person name="Kalluri U."/>
            <person name="Larimer F."/>
            <person name="Leebens-Mack J."/>
            <person name="Leple J.C."/>
            <person name="Locascio P."/>
            <person name="Lou Y."/>
            <person name="Lucas S."/>
            <person name="Martin F."/>
            <person name="Montanini B."/>
            <person name="Napoli C."/>
            <person name="Nelson D.R."/>
            <person name="Nelson C."/>
            <person name="Nieminen K."/>
            <person name="Nilsson O."/>
            <person name="Pereda V."/>
            <person name="Peter G."/>
            <person name="Philippe R."/>
            <person name="Pilate G."/>
            <person name="Poliakov A."/>
            <person name="Razumovskaya J."/>
            <person name="Richardson P."/>
            <person name="Rinaldi C."/>
            <person name="Ritland K."/>
            <person name="Rouze P."/>
            <person name="Ryaboy D."/>
            <person name="Schmutz J."/>
            <person name="Schrader J."/>
            <person name="Segerman B."/>
            <person name="Shin H."/>
            <person name="Siddiqui A."/>
            <person name="Sterky F."/>
            <person name="Terry A."/>
            <person name="Tsai C.J."/>
            <person name="Uberbacher E."/>
            <person name="Unneberg P."/>
            <person name="Vahala J."/>
            <person name="Wall K."/>
            <person name="Wessler S."/>
            <person name="Yang G."/>
            <person name="Yin T."/>
            <person name="Douglas C."/>
            <person name="Marra M."/>
            <person name="Sandberg G."/>
            <person name="Van de Peer Y."/>
            <person name="Rokhsar D."/>
        </authorList>
    </citation>
    <scope>NUCLEOTIDE SEQUENCE [LARGE SCALE GENOMIC DNA]</scope>
    <source>
        <strain evidence="2">cv. Nisqually</strain>
    </source>
</reference>
<evidence type="ECO:0000313" key="1">
    <source>
        <dbReference type="EMBL" id="PNT37631.1"/>
    </source>
</evidence>
<organism evidence="1 2">
    <name type="scientific">Populus trichocarpa</name>
    <name type="common">Western balsam poplar</name>
    <name type="synonym">Populus balsamifera subsp. trichocarpa</name>
    <dbReference type="NCBI Taxonomy" id="3694"/>
    <lineage>
        <taxon>Eukaryota</taxon>
        <taxon>Viridiplantae</taxon>
        <taxon>Streptophyta</taxon>
        <taxon>Embryophyta</taxon>
        <taxon>Tracheophyta</taxon>
        <taxon>Spermatophyta</taxon>
        <taxon>Magnoliopsida</taxon>
        <taxon>eudicotyledons</taxon>
        <taxon>Gunneridae</taxon>
        <taxon>Pentapetalae</taxon>
        <taxon>rosids</taxon>
        <taxon>fabids</taxon>
        <taxon>Malpighiales</taxon>
        <taxon>Salicaceae</taxon>
        <taxon>Saliceae</taxon>
        <taxon>Populus</taxon>
    </lineage>
</organism>
<gene>
    <name evidence="1" type="ORF">POPTR_005G199500</name>
</gene>
<name>A0A2K2AJC4_POPTR</name>
<accession>A0A2K2AJC4</accession>
<dbReference type="EMBL" id="CM009294">
    <property type="protein sequence ID" value="PNT37631.1"/>
    <property type="molecule type" value="Genomic_DNA"/>
</dbReference>